<evidence type="ECO:0000256" key="7">
    <source>
        <dbReference type="ARBA" id="ARBA00023136"/>
    </source>
</evidence>
<evidence type="ECO:0000256" key="2">
    <source>
        <dbReference type="ARBA" id="ARBA00005658"/>
    </source>
</evidence>
<sequence length="555" mass="59031">MAKASKGDVCPDVEHHDLPSTTKVGRVRPSLDDRNQDQMTQDNTSATRSGIRYGDPTVLGLTIGFIVLFVAFSLTDPEGMTAVIGAGFAWTAKTLGAYFQLLLLLTFLIAVGVAASPAGRARIGNRERPDMGTFKWVSIILCTLLAGGGVFFAAGEPVYHFVVTPPAFSSEAGTPAAVPNALAQSFMHWGFLAWAVLGTLAAIVLSHHHYDRGLPLQPRTLLAPLLGEARMRGVFGGVVDAVCVIAVVAGTVGPIGFLATQMSFGLHTLFGVAEGYGTQLVILLVLGGVYVTSAITGVDRGIQMLSRFNVMLALAIGATILLLGPTQFLFDSWFQGFGTYVGSFFDMATMTSQTAPDWWMKWWTVFFFAWFIGYAPLMAIFVARISRGRTIRQMVVAVAVMAPLATSVWFTLLGGSGIFYQMSGAIDLGEALNNFQFDVATLTVAQALPGGKLMALAVLVLTTIFVATTGDSMSYAISVVNAGHDEPQPALRAFWGVAMALMAAILLYMGAGQIGVLQQFIVITAIPVSLVLLPSLWLGPRAAQAMARRQGVVAS</sequence>
<reference evidence="10 11" key="1">
    <citation type="journal article" date="2011" name="Stand. Genomic Sci.">
        <title>Complete genome sequence of the halophilic and highly halotolerant Chromohalobacter salexigens type strain (1H11(T)).</title>
        <authorList>
            <person name="Copeland A."/>
            <person name="O'Connor K."/>
            <person name="Lucas S."/>
            <person name="Lapidus A."/>
            <person name="Berry K.W."/>
            <person name="Detter J.C."/>
            <person name="Del Rio T.G."/>
            <person name="Hammon N."/>
            <person name="Dalin E."/>
            <person name="Tice H."/>
            <person name="Pitluck S."/>
            <person name="Bruce D."/>
            <person name="Goodwin L."/>
            <person name="Han C."/>
            <person name="Tapia R."/>
            <person name="Saunders E."/>
            <person name="Schmutz J."/>
            <person name="Brettin T."/>
            <person name="Larimer F."/>
            <person name="Land M."/>
            <person name="Hauser L."/>
            <person name="Vargas C."/>
            <person name="Nieto J.J."/>
            <person name="Kyrpides N.C."/>
            <person name="Ivanova N."/>
            <person name="Goker M."/>
            <person name="Klenk H.P."/>
            <person name="Csonka L.N."/>
            <person name="Woyke T."/>
        </authorList>
    </citation>
    <scope>NUCLEOTIDE SEQUENCE [LARGE SCALE GENOMIC DNA]</scope>
    <source>
        <strain evidence="11">ATCC BAA-138 / DSM 3043 / CIP 106854 / NCIMB 13768 / 1H11</strain>
    </source>
</reference>
<feature type="region of interest" description="Disordered" evidence="8">
    <location>
        <begin position="1"/>
        <end position="48"/>
    </location>
</feature>
<name>Q1QTH4_CHRI1</name>
<feature type="transmembrane region" description="Helical" evidence="9">
    <location>
        <begin position="310"/>
        <end position="330"/>
    </location>
</feature>
<dbReference type="HOGENOM" id="CLU_010118_6_4_6"/>
<evidence type="ECO:0000256" key="5">
    <source>
        <dbReference type="ARBA" id="ARBA00022692"/>
    </source>
</evidence>
<feature type="compositionally biased region" description="Polar residues" evidence="8">
    <location>
        <begin position="37"/>
        <end position="48"/>
    </location>
</feature>
<accession>Q1QTH4</accession>
<evidence type="ECO:0000256" key="4">
    <source>
        <dbReference type="ARBA" id="ARBA00022475"/>
    </source>
</evidence>
<dbReference type="PANTHER" id="PTHR30047">
    <property type="entry name" value="HIGH-AFFINITY CHOLINE TRANSPORT PROTEIN-RELATED"/>
    <property type="match status" value="1"/>
</dbReference>
<dbReference type="eggNOG" id="COG1292">
    <property type="taxonomic scope" value="Bacteria"/>
</dbReference>
<feature type="transmembrane region" description="Helical" evidence="9">
    <location>
        <begin position="95"/>
        <end position="115"/>
    </location>
</feature>
<feature type="transmembrane region" description="Helical" evidence="9">
    <location>
        <begin position="136"/>
        <end position="155"/>
    </location>
</feature>
<feature type="transmembrane region" description="Helical" evidence="9">
    <location>
        <begin position="279"/>
        <end position="298"/>
    </location>
</feature>
<dbReference type="KEGG" id="csa:Csal_2888"/>
<dbReference type="GO" id="GO:0005886">
    <property type="term" value="C:plasma membrane"/>
    <property type="evidence" value="ECO:0007669"/>
    <property type="project" value="UniProtKB-SubCell"/>
</dbReference>
<evidence type="ECO:0000313" key="11">
    <source>
        <dbReference type="Proteomes" id="UP000000239"/>
    </source>
</evidence>
<dbReference type="Pfam" id="PF02028">
    <property type="entry name" value="BCCT"/>
    <property type="match status" value="1"/>
</dbReference>
<feature type="transmembrane region" description="Helical" evidence="9">
    <location>
        <begin position="517"/>
        <end position="539"/>
    </location>
</feature>
<evidence type="ECO:0000256" key="9">
    <source>
        <dbReference type="SAM" id="Phobius"/>
    </source>
</evidence>
<evidence type="ECO:0000256" key="6">
    <source>
        <dbReference type="ARBA" id="ARBA00022989"/>
    </source>
</evidence>
<dbReference type="EMBL" id="CP000285">
    <property type="protein sequence ID" value="ABE60234.1"/>
    <property type="molecule type" value="Genomic_DNA"/>
</dbReference>
<keyword evidence="4" id="KW-1003">Cell membrane</keyword>
<dbReference type="Proteomes" id="UP000000239">
    <property type="component" value="Chromosome"/>
</dbReference>
<comment type="subcellular location">
    <subcellularLocation>
        <location evidence="1">Cell membrane</location>
        <topology evidence="1">Multi-pass membrane protein</topology>
    </subcellularLocation>
</comment>
<comment type="similarity">
    <text evidence="2">Belongs to the BCCT transporter (TC 2.A.15) family.</text>
</comment>
<feature type="transmembrane region" description="Helical" evidence="9">
    <location>
        <begin position="362"/>
        <end position="383"/>
    </location>
</feature>
<feature type="transmembrane region" description="Helical" evidence="9">
    <location>
        <begin position="453"/>
        <end position="478"/>
    </location>
</feature>
<keyword evidence="6 9" id="KW-1133">Transmembrane helix</keyword>
<evidence type="ECO:0000256" key="8">
    <source>
        <dbReference type="SAM" id="MobiDB-lite"/>
    </source>
</evidence>
<evidence type="ECO:0000313" key="10">
    <source>
        <dbReference type="EMBL" id="ABE60234.1"/>
    </source>
</evidence>
<dbReference type="PANTHER" id="PTHR30047:SF7">
    <property type="entry name" value="HIGH-AFFINITY CHOLINE TRANSPORT PROTEIN"/>
    <property type="match status" value="1"/>
</dbReference>
<feature type="transmembrane region" description="Helical" evidence="9">
    <location>
        <begin position="490"/>
        <end position="511"/>
    </location>
</feature>
<dbReference type="GO" id="GO:0022857">
    <property type="term" value="F:transmembrane transporter activity"/>
    <property type="evidence" value="ECO:0007669"/>
    <property type="project" value="InterPro"/>
</dbReference>
<gene>
    <name evidence="10" type="ordered locus">Csal_2888</name>
</gene>
<evidence type="ECO:0000256" key="3">
    <source>
        <dbReference type="ARBA" id="ARBA00022448"/>
    </source>
</evidence>
<feature type="transmembrane region" description="Helical" evidence="9">
    <location>
        <begin position="186"/>
        <end position="205"/>
    </location>
</feature>
<keyword evidence="11" id="KW-1185">Reference proteome</keyword>
<dbReference type="InterPro" id="IPR000060">
    <property type="entry name" value="BCCT_transptr"/>
</dbReference>
<keyword evidence="7 9" id="KW-0472">Membrane</keyword>
<organism evidence="10 11">
    <name type="scientific">Chromohalobacter israelensis (strain ATCC BAA-138 / DSM 3043 / CIP 106854 / NCIMB 13768 / 1H11)</name>
    <name type="common">Chromohalobacter salexigens</name>
    <dbReference type="NCBI Taxonomy" id="290398"/>
    <lineage>
        <taxon>Bacteria</taxon>
        <taxon>Pseudomonadati</taxon>
        <taxon>Pseudomonadota</taxon>
        <taxon>Gammaproteobacteria</taxon>
        <taxon>Oceanospirillales</taxon>
        <taxon>Halomonadaceae</taxon>
        <taxon>Chromohalobacter</taxon>
    </lineage>
</organism>
<keyword evidence="3" id="KW-0813">Transport</keyword>
<proteinExistence type="inferred from homology"/>
<evidence type="ECO:0000256" key="1">
    <source>
        <dbReference type="ARBA" id="ARBA00004651"/>
    </source>
</evidence>
<protein>
    <submittedName>
        <fullName evidence="10">BCCT transporter</fullName>
    </submittedName>
</protein>
<keyword evidence="5 9" id="KW-0812">Transmembrane</keyword>
<feature type="transmembrane region" description="Helical" evidence="9">
    <location>
        <begin position="58"/>
        <end position="75"/>
    </location>
</feature>
<dbReference type="AlphaFoldDB" id="Q1QTH4"/>
<feature type="transmembrane region" description="Helical" evidence="9">
    <location>
        <begin position="234"/>
        <end position="259"/>
    </location>
</feature>
<feature type="transmembrane region" description="Helical" evidence="9">
    <location>
        <begin position="395"/>
        <end position="420"/>
    </location>
</feature>
<dbReference type="STRING" id="290398.Csal_2888"/>